<comment type="subcellular location">
    <subcellularLocation>
        <location evidence="2">Membrane</location>
        <topology evidence="2">Multi-pass membrane protein</topology>
    </subcellularLocation>
</comment>
<dbReference type="Pfam" id="PF00672">
    <property type="entry name" value="HAMP"/>
    <property type="match status" value="1"/>
</dbReference>
<dbReference type="PROSITE" id="PS50885">
    <property type="entry name" value="HAMP"/>
    <property type="match status" value="1"/>
</dbReference>
<dbReference type="SUPFAM" id="SSF55874">
    <property type="entry name" value="ATPase domain of HSP90 chaperone/DNA topoisomerase II/histidine kinase"/>
    <property type="match status" value="1"/>
</dbReference>
<dbReference type="GO" id="GO:0005886">
    <property type="term" value="C:plasma membrane"/>
    <property type="evidence" value="ECO:0007669"/>
    <property type="project" value="TreeGrafter"/>
</dbReference>
<keyword evidence="10 11" id="KW-0472">Membrane</keyword>
<keyword evidence="5" id="KW-0808">Transferase</keyword>
<gene>
    <name evidence="14" type="ORF">HYG86_09900</name>
</gene>
<sequence>MENLQKSSLEYLRQFFLRNNLTDDNFRTEGQLLVKELSNYFQYNVALYDSSGSFVYGATTEENDSYVLHYNESIQLKNSSKEDLLLALNNQSGFTINSLEGTYIVNYSYPLYLDNNYYGILRFSKDYSGLFNSSQFLLRGFSLVNIFVLALLFSVTYYVSLNIIRPLVAINKGLKQFSEGNYGLNVRVKTGDELEELSNSFNKMSTKIKKQVETILEEKDKVLKLEKNRIDFFNNVTHELKTPLTTISGYAQILEGEDFNDKAFLMRAAGKIKSESQRLHQMVVQLIELSKTESQNNQNKFTVIGLSSLLQSVGEDMQMKADKYQMKIQCTIEDDIKIIGSQNNLREIFINLIDNSIKYGVNNTDIYISSAKKGKIAEIQISNHSDVIDEGDIEKLFGPFYRANISSNMGEKGSSGLGLYICKKLVEQHKGSIDLENKDNITKIIVKFPLWQQLGNNLGKDGNNSWVS</sequence>
<keyword evidence="4" id="KW-0597">Phosphoprotein</keyword>
<dbReference type="KEGG" id="acae:HYG86_09900"/>
<feature type="domain" description="HAMP" evidence="13">
    <location>
        <begin position="161"/>
        <end position="213"/>
    </location>
</feature>
<dbReference type="CDD" id="cd06225">
    <property type="entry name" value="HAMP"/>
    <property type="match status" value="1"/>
</dbReference>
<keyword evidence="9" id="KW-0902">Two-component regulatory system</keyword>
<dbReference type="RefSeq" id="WP_213165420.1">
    <property type="nucleotide sequence ID" value="NZ_CP058559.1"/>
</dbReference>
<dbReference type="EC" id="2.7.13.3" evidence="3"/>
<feature type="transmembrane region" description="Helical" evidence="11">
    <location>
        <begin position="136"/>
        <end position="159"/>
    </location>
</feature>
<evidence type="ECO:0000313" key="15">
    <source>
        <dbReference type="Proteomes" id="UP000516160"/>
    </source>
</evidence>
<dbReference type="SUPFAM" id="SSF47384">
    <property type="entry name" value="Homodimeric domain of signal transducing histidine kinase"/>
    <property type="match status" value="1"/>
</dbReference>
<dbReference type="InterPro" id="IPR003594">
    <property type="entry name" value="HATPase_dom"/>
</dbReference>
<dbReference type="SMART" id="SM00387">
    <property type="entry name" value="HATPase_c"/>
    <property type="match status" value="1"/>
</dbReference>
<evidence type="ECO:0000259" key="13">
    <source>
        <dbReference type="PROSITE" id="PS50885"/>
    </source>
</evidence>
<evidence type="ECO:0000259" key="12">
    <source>
        <dbReference type="PROSITE" id="PS50109"/>
    </source>
</evidence>
<dbReference type="Pfam" id="PF00512">
    <property type="entry name" value="HisKA"/>
    <property type="match status" value="1"/>
</dbReference>
<dbReference type="Gene3D" id="3.30.565.10">
    <property type="entry name" value="Histidine kinase-like ATPase, C-terminal domain"/>
    <property type="match status" value="1"/>
</dbReference>
<evidence type="ECO:0000256" key="11">
    <source>
        <dbReference type="SAM" id="Phobius"/>
    </source>
</evidence>
<dbReference type="Pfam" id="PF02518">
    <property type="entry name" value="HATPase_c"/>
    <property type="match status" value="1"/>
</dbReference>
<dbReference type="Proteomes" id="UP000516160">
    <property type="component" value="Chromosome"/>
</dbReference>
<dbReference type="GO" id="GO:0000155">
    <property type="term" value="F:phosphorelay sensor kinase activity"/>
    <property type="evidence" value="ECO:0007669"/>
    <property type="project" value="InterPro"/>
</dbReference>
<evidence type="ECO:0000256" key="7">
    <source>
        <dbReference type="ARBA" id="ARBA00022777"/>
    </source>
</evidence>
<dbReference type="InterPro" id="IPR036097">
    <property type="entry name" value="HisK_dim/P_sf"/>
</dbReference>
<keyword evidence="6 11" id="KW-0812">Transmembrane</keyword>
<proteinExistence type="predicted"/>
<dbReference type="SMART" id="SM00304">
    <property type="entry name" value="HAMP"/>
    <property type="match status" value="1"/>
</dbReference>
<evidence type="ECO:0000256" key="1">
    <source>
        <dbReference type="ARBA" id="ARBA00000085"/>
    </source>
</evidence>
<dbReference type="EMBL" id="CP058559">
    <property type="protein sequence ID" value="QNO15056.1"/>
    <property type="molecule type" value="Genomic_DNA"/>
</dbReference>
<dbReference type="SMART" id="SM00388">
    <property type="entry name" value="HisKA"/>
    <property type="match status" value="1"/>
</dbReference>
<dbReference type="SUPFAM" id="SSF158472">
    <property type="entry name" value="HAMP domain-like"/>
    <property type="match status" value="1"/>
</dbReference>
<keyword evidence="15" id="KW-1185">Reference proteome</keyword>
<dbReference type="InterPro" id="IPR005467">
    <property type="entry name" value="His_kinase_dom"/>
</dbReference>
<accession>A0A7G9W8P4</accession>
<dbReference type="AlphaFoldDB" id="A0A7G9W8P4"/>
<dbReference type="PANTHER" id="PTHR45528">
    <property type="entry name" value="SENSOR HISTIDINE KINASE CPXA"/>
    <property type="match status" value="1"/>
</dbReference>
<evidence type="ECO:0000256" key="4">
    <source>
        <dbReference type="ARBA" id="ARBA00022553"/>
    </source>
</evidence>
<evidence type="ECO:0000256" key="5">
    <source>
        <dbReference type="ARBA" id="ARBA00022679"/>
    </source>
</evidence>
<organism evidence="14 15">
    <name type="scientific">Alkalicella caledoniensis</name>
    <dbReference type="NCBI Taxonomy" id="2731377"/>
    <lineage>
        <taxon>Bacteria</taxon>
        <taxon>Bacillati</taxon>
        <taxon>Bacillota</taxon>
        <taxon>Clostridia</taxon>
        <taxon>Eubacteriales</taxon>
        <taxon>Proteinivoracaceae</taxon>
        <taxon>Alkalicella</taxon>
    </lineage>
</organism>
<evidence type="ECO:0000256" key="2">
    <source>
        <dbReference type="ARBA" id="ARBA00004141"/>
    </source>
</evidence>
<evidence type="ECO:0000256" key="9">
    <source>
        <dbReference type="ARBA" id="ARBA00023012"/>
    </source>
</evidence>
<dbReference type="PANTHER" id="PTHR45528:SF10">
    <property type="entry name" value="METHYL-ACCEPTING CHEMOTAXIS PROTEIN"/>
    <property type="match status" value="1"/>
</dbReference>
<dbReference type="CDD" id="cd00082">
    <property type="entry name" value="HisKA"/>
    <property type="match status" value="1"/>
</dbReference>
<evidence type="ECO:0000256" key="8">
    <source>
        <dbReference type="ARBA" id="ARBA00022989"/>
    </source>
</evidence>
<name>A0A7G9W8P4_ALKCA</name>
<evidence type="ECO:0000313" key="14">
    <source>
        <dbReference type="EMBL" id="QNO15056.1"/>
    </source>
</evidence>
<evidence type="ECO:0000256" key="10">
    <source>
        <dbReference type="ARBA" id="ARBA00023136"/>
    </source>
</evidence>
<dbReference type="Gene3D" id="1.10.287.130">
    <property type="match status" value="1"/>
</dbReference>
<keyword evidence="7 14" id="KW-0418">Kinase</keyword>
<evidence type="ECO:0000256" key="3">
    <source>
        <dbReference type="ARBA" id="ARBA00012438"/>
    </source>
</evidence>
<dbReference type="InterPro" id="IPR050398">
    <property type="entry name" value="HssS/ArlS-like"/>
</dbReference>
<reference evidence="14 15" key="1">
    <citation type="submission" date="2020-07" db="EMBL/GenBank/DDBJ databases">
        <title>Alkalicella. sp. LB2 genome.</title>
        <authorList>
            <person name="Postec A."/>
            <person name="Quemeneur M."/>
        </authorList>
    </citation>
    <scope>NUCLEOTIDE SEQUENCE [LARGE SCALE GENOMIC DNA]</scope>
    <source>
        <strain evidence="14 15">LB2</strain>
    </source>
</reference>
<keyword evidence="8 11" id="KW-1133">Transmembrane helix</keyword>
<dbReference type="InterPro" id="IPR036890">
    <property type="entry name" value="HATPase_C_sf"/>
</dbReference>
<feature type="domain" description="Histidine kinase" evidence="12">
    <location>
        <begin position="235"/>
        <end position="452"/>
    </location>
</feature>
<dbReference type="InterPro" id="IPR003660">
    <property type="entry name" value="HAMP_dom"/>
</dbReference>
<protein>
    <recommendedName>
        <fullName evidence="3">histidine kinase</fullName>
        <ecNumber evidence="3">2.7.13.3</ecNumber>
    </recommendedName>
</protein>
<dbReference type="Gene3D" id="6.10.340.10">
    <property type="match status" value="1"/>
</dbReference>
<dbReference type="InterPro" id="IPR003661">
    <property type="entry name" value="HisK_dim/P_dom"/>
</dbReference>
<comment type="catalytic activity">
    <reaction evidence="1">
        <text>ATP + protein L-histidine = ADP + protein N-phospho-L-histidine.</text>
        <dbReference type="EC" id="2.7.13.3"/>
    </reaction>
</comment>
<dbReference type="FunFam" id="1.10.287.130:FF:000001">
    <property type="entry name" value="Two-component sensor histidine kinase"/>
    <property type="match status" value="1"/>
</dbReference>
<evidence type="ECO:0000256" key="6">
    <source>
        <dbReference type="ARBA" id="ARBA00022692"/>
    </source>
</evidence>
<dbReference type="PROSITE" id="PS50109">
    <property type="entry name" value="HIS_KIN"/>
    <property type="match status" value="1"/>
</dbReference>